<evidence type="ECO:0000256" key="1">
    <source>
        <dbReference type="SAM" id="Coils"/>
    </source>
</evidence>
<feature type="region of interest" description="Disordered" evidence="2">
    <location>
        <begin position="156"/>
        <end position="184"/>
    </location>
</feature>
<evidence type="ECO:0000256" key="2">
    <source>
        <dbReference type="SAM" id="MobiDB-lite"/>
    </source>
</evidence>
<keyword evidence="4" id="KW-1185">Reference proteome</keyword>
<comment type="caution">
    <text evidence="3">The sequence shown here is derived from an EMBL/GenBank/DDBJ whole genome shotgun (WGS) entry which is preliminary data.</text>
</comment>
<organism evidence="3 4">
    <name type="scientific">Actinoplanes aureus</name>
    <dbReference type="NCBI Taxonomy" id="2792083"/>
    <lineage>
        <taxon>Bacteria</taxon>
        <taxon>Bacillati</taxon>
        <taxon>Actinomycetota</taxon>
        <taxon>Actinomycetes</taxon>
        <taxon>Micromonosporales</taxon>
        <taxon>Micromonosporaceae</taxon>
        <taxon>Actinoplanes</taxon>
    </lineage>
</organism>
<name>A0A931CHC5_9ACTN</name>
<dbReference type="RefSeq" id="WP_196420408.1">
    <property type="nucleotide sequence ID" value="NZ_JADQTO010000041.1"/>
</dbReference>
<gene>
    <name evidence="3" type="ORF">I4J89_45180</name>
</gene>
<evidence type="ECO:0000313" key="3">
    <source>
        <dbReference type="EMBL" id="MBG0568639.1"/>
    </source>
</evidence>
<accession>A0A931CHC5</accession>
<reference evidence="3" key="1">
    <citation type="submission" date="2020-11" db="EMBL/GenBank/DDBJ databases">
        <title>Isolation and identification of active actinomycetes.</title>
        <authorList>
            <person name="Sun X."/>
        </authorList>
    </citation>
    <scope>NUCLEOTIDE SEQUENCE</scope>
    <source>
        <strain evidence="3">NEAU-A11</strain>
    </source>
</reference>
<feature type="coiled-coil region" evidence="1">
    <location>
        <begin position="73"/>
        <end position="130"/>
    </location>
</feature>
<sequence>MEAIVAGVLTLIGTLMGAWSSYFFQSRGAARSERFAFTNRLHQERMSTYSTFAGTLMDFRRSQYARWHRANSADSDEALRREARDEAARLRATAWDAFFRVELLTEDATLATLAKEALEAARSMEKAETEQELLQKGAQTKQLLTDFVKSAGAQVRAVSASPAHVNSDSMPVGKGRRRAGDRDE</sequence>
<dbReference type="Proteomes" id="UP000598146">
    <property type="component" value="Unassembled WGS sequence"/>
</dbReference>
<keyword evidence="1" id="KW-0175">Coiled coil</keyword>
<dbReference type="EMBL" id="JADQTO010000041">
    <property type="protein sequence ID" value="MBG0568639.1"/>
    <property type="molecule type" value="Genomic_DNA"/>
</dbReference>
<evidence type="ECO:0000313" key="4">
    <source>
        <dbReference type="Proteomes" id="UP000598146"/>
    </source>
</evidence>
<protein>
    <submittedName>
        <fullName evidence="3">Uncharacterized protein</fullName>
    </submittedName>
</protein>
<proteinExistence type="predicted"/>
<dbReference type="AlphaFoldDB" id="A0A931CHC5"/>